<dbReference type="AlphaFoldDB" id="A0AA47N068"/>
<sequence length="292" mass="32557">MHVIVEHSKHSSSSSPTDRAVCVVRFTAQTAEPDPHAVSGDDWHSFRVTVPAEIPGPRTAVIRTACTCLDGQQHRAQSQVVKTVCQTAMIVCDYKTISETGDHVNFRATLRMTLSTEDEIKLWLKSHTVTWRVDRTDPGKGQKVIFKVDFRCQHKTRPRGIEKVPGRSKNTNCPAKMTVTLLPTLKSTDPHMPTFPTIVTICSDHNHNIYVADALRHRKVGDKTKGTKLFEAGHSPNSALDVLKYDLQVEHGDDYVFATADRAIRTDCSVLSSTATDFTISYSVRSMEVLKE</sequence>
<gene>
    <name evidence="1" type="ORF">N1851_010189</name>
</gene>
<reference evidence="1" key="1">
    <citation type="journal article" date="2023" name="Front. Mar. Sci.">
        <title>A new Merluccius polli reference genome to investigate the effects of global change in West African waters.</title>
        <authorList>
            <person name="Mateo J.L."/>
            <person name="Blanco-Fernandez C."/>
            <person name="Garcia-Vazquez E."/>
            <person name="Machado-Schiaffino G."/>
        </authorList>
    </citation>
    <scope>NUCLEOTIDE SEQUENCE</scope>
    <source>
        <strain evidence="1">C29</strain>
        <tissue evidence="1">Fin</tissue>
    </source>
</reference>
<proteinExistence type="predicted"/>
<dbReference type="PANTHER" id="PTHR35385:SF2">
    <property type="entry name" value="PROTEIN B, PUTATIVE-RELATED"/>
    <property type="match status" value="1"/>
</dbReference>
<organism evidence="1 2">
    <name type="scientific">Merluccius polli</name>
    <name type="common">Benguela hake</name>
    <name type="synonym">Merluccius cadenati</name>
    <dbReference type="NCBI Taxonomy" id="89951"/>
    <lineage>
        <taxon>Eukaryota</taxon>
        <taxon>Metazoa</taxon>
        <taxon>Chordata</taxon>
        <taxon>Craniata</taxon>
        <taxon>Vertebrata</taxon>
        <taxon>Euteleostomi</taxon>
        <taxon>Actinopterygii</taxon>
        <taxon>Neopterygii</taxon>
        <taxon>Teleostei</taxon>
        <taxon>Neoteleostei</taxon>
        <taxon>Acanthomorphata</taxon>
        <taxon>Zeiogadaria</taxon>
        <taxon>Gadariae</taxon>
        <taxon>Gadiformes</taxon>
        <taxon>Gadoidei</taxon>
        <taxon>Merlucciidae</taxon>
        <taxon>Merluccius</taxon>
    </lineage>
</organism>
<dbReference type="EMBL" id="JAOPHQ010001796">
    <property type="protein sequence ID" value="KAK0149276.1"/>
    <property type="molecule type" value="Genomic_DNA"/>
</dbReference>
<keyword evidence="2" id="KW-1185">Reference proteome</keyword>
<protein>
    <submittedName>
        <fullName evidence="1">Uncharacterized protein</fullName>
    </submittedName>
</protein>
<evidence type="ECO:0000313" key="1">
    <source>
        <dbReference type="EMBL" id="KAK0149276.1"/>
    </source>
</evidence>
<evidence type="ECO:0000313" key="2">
    <source>
        <dbReference type="Proteomes" id="UP001174136"/>
    </source>
</evidence>
<name>A0AA47N068_MERPO</name>
<dbReference type="PANTHER" id="PTHR35385">
    <property type="entry name" value="PROTEIN B, PUTATIVE-RELATED-RELATED"/>
    <property type="match status" value="1"/>
</dbReference>
<accession>A0AA47N068</accession>
<comment type="caution">
    <text evidence="1">The sequence shown here is derived from an EMBL/GenBank/DDBJ whole genome shotgun (WGS) entry which is preliminary data.</text>
</comment>
<dbReference type="Proteomes" id="UP001174136">
    <property type="component" value="Unassembled WGS sequence"/>
</dbReference>